<protein>
    <submittedName>
        <fullName evidence="1">Uncharacterized protein</fullName>
    </submittedName>
</protein>
<reference evidence="1" key="1">
    <citation type="submission" date="2020-05" db="EMBL/GenBank/DDBJ databases">
        <title>Phylogenomic resolution of chytrid fungi.</title>
        <authorList>
            <person name="Stajich J.E."/>
            <person name="Amses K."/>
            <person name="Simmons R."/>
            <person name="Seto K."/>
            <person name="Myers J."/>
            <person name="Bonds A."/>
            <person name="Quandt C.A."/>
            <person name="Barry K."/>
            <person name="Liu P."/>
            <person name="Grigoriev I."/>
            <person name="Longcore J.E."/>
            <person name="James T.Y."/>
        </authorList>
    </citation>
    <scope>NUCLEOTIDE SEQUENCE</scope>
    <source>
        <strain evidence="1">JEL0513</strain>
    </source>
</reference>
<evidence type="ECO:0000313" key="2">
    <source>
        <dbReference type="Proteomes" id="UP001211907"/>
    </source>
</evidence>
<dbReference type="Proteomes" id="UP001211907">
    <property type="component" value="Unassembled WGS sequence"/>
</dbReference>
<name>A0AAD5STN7_9FUNG</name>
<keyword evidence="2" id="KW-1185">Reference proteome</keyword>
<proteinExistence type="predicted"/>
<gene>
    <name evidence="1" type="ORF">HK100_003708</name>
</gene>
<feature type="non-terminal residue" evidence="1">
    <location>
        <position position="1"/>
    </location>
</feature>
<dbReference type="AlphaFoldDB" id="A0AAD5STN7"/>
<evidence type="ECO:0000313" key="1">
    <source>
        <dbReference type="EMBL" id="KAJ3106644.1"/>
    </source>
</evidence>
<organism evidence="1 2">
    <name type="scientific">Physocladia obscura</name>
    <dbReference type="NCBI Taxonomy" id="109957"/>
    <lineage>
        <taxon>Eukaryota</taxon>
        <taxon>Fungi</taxon>
        <taxon>Fungi incertae sedis</taxon>
        <taxon>Chytridiomycota</taxon>
        <taxon>Chytridiomycota incertae sedis</taxon>
        <taxon>Chytridiomycetes</taxon>
        <taxon>Chytridiales</taxon>
        <taxon>Chytriomycetaceae</taxon>
        <taxon>Physocladia</taxon>
    </lineage>
</organism>
<comment type="caution">
    <text evidence="1">The sequence shown here is derived from an EMBL/GenBank/DDBJ whole genome shotgun (WGS) entry which is preliminary data.</text>
</comment>
<sequence>WTSSAKVGIKKMAEKVLGVVMQKEKTIRTGRWSKKEFSKEEIALSVENITTNTAVSLSPTDSESSPLVSSLIASYQVNKHVLLDPFHPMQQVQKLIPSPKKHPVLSAFMKASSTD</sequence>
<accession>A0AAD5STN7</accession>
<dbReference type="EMBL" id="JADGJH010001944">
    <property type="protein sequence ID" value="KAJ3106644.1"/>
    <property type="molecule type" value="Genomic_DNA"/>
</dbReference>